<sequence length="118" mass="12805">MKKIYVASSALLLLTPFIASAQQLNNIVQLISSVGYGLRLIIPILIVLAIIAFFWGLVKYIWGQGKDTAAGKNTMIAGLVSLFVMITLYGILQFGAEALGIKYFNNTGDALRAPRVTQ</sequence>
<feature type="transmembrane region" description="Helical" evidence="1">
    <location>
        <begin position="74"/>
        <end position="96"/>
    </location>
</feature>
<feature type="transmembrane region" description="Helical" evidence="1">
    <location>
        <begin position="40"/>
        <end position="62"/>
    </location>
</feature>
<evidence type="ECO:0000313" key="4">
    <source>
        <dbReference type="Proteomes" id="UP000176568"/>
    </source>
</evidence>
<keyword evidence="1" id="KW-0812">Transmembrane</keyword>
<proteinExistence type="predicted"/>
<evidence type="ECO:0000256" key="1">
    <source>
        <dbReference type="SAM" id="Phobius"/>
    </source>
</evidence>
<gene>
    <name evidence="3" type="ORF">A2419_00385</name>
</gene>
<reference evidence="3 4" key="1">
    <citation type="journal article" date="2016" name="Nat. Commun.">
        <title>Thousands of microbial genomes shed light on interconnected biogeochemical processes in an aquifer system.</title>
        <authorList>
            <person name="Anantharaman K."/>
            <person name="Brown C.T."/>
            <person name="Hug L.A."/>
            <person name="Sharon I."/>
            <person name="Castelle C.J."/>
            <person name="Probst A.J."/>
            <person name="Thomas B.C."/>
            <person name="Singh A."/>
            <person name="Wilkins M.J."/>
            <person name="Karaoz U."/>
            <person name="Brodie E.L."/>
            <person name="Williams K.H."/>
            <person name="Hubbard S.S."/>
            <person name="Banfield J.F."/>
        </authorList>
    </citation>
    <scope>NUCLEOTIDE SEQUENCE [LARGE SCALE GENOMIC DNA]</scope>
</reference>
<comment type="caution">
    <text evidence="3">The sequence shown here is derived from an EMBL/GenBank/DDBJ whole genome shotgun (WGS) entry which is preliminary data.</text>
</comment>
<protein>
    <recommendedName>
        <fullName evidence="5">DUF4190 domain-containing protein</fullName>
    </recommendedName>
</protein>
<feature type="signal peptide" evidence="2">
    <location>
        <begin position="1"/>
        <end position="21"/>
    </location>
</feature>
<evidence type="ECO:0000313" key="3">
    <source>
        <dbReference type="EMBL" id="OGC88306.1"/>
    </source>
</evidence>
<organism evidence="3 4">
    <name type="scientific">Candidatus Adlerbacteria bacterium RIFOXYC1_FULL_48_26</name>
    <dbReference type="NCBI Taxonomy" id="1797247"/>
    <lineage>
        <taxon>Bacteria</taxon>
        <taxon>Candidatus Adleribacteriota</taxon>
    </lineage>
</organism>
<dbReference type="Proteomes" id="UP000176568">
    <property type="component" value="Unassembled WGS sequence"/>
</dbReference>
<evidence type="ECO:0008006" key="5">
    <source>
        <dbReference type="Google" id="ProtNLM"/>
    </source>
</evidence>
<dbReference type="AlphaFoldDB" id="A0A1F4Y3F5"/>
<name>A0A1F4Y3F5_9BACT</name>
<keyword evidence="1" id="KW-1133">Transmembrane helix</keyword>
<dbReference type="STRING" id="1797247.A2419_00385"/>
<feature type="chain" id="PRO_5009515543" description="DUF4190 domain-containing protein" evidence="2">
    <location>
        <begin position="22"/>
        <end position="118"/>
    </location>
</feature>
<keyword evidence="1" id="KW-0472">Membrane</keyword>
<evidence type="ECO:0000256" key="2">
    <source>
        <dbReference type="SAM" id="SignalP"/>
    </source>
</evidence>
<dbReference type="EMBL" id="MEXB01000009">
    <property type="protein sequence ID" value="OGC88306.1"/>
    <property type="molecule type" value="Genomic_DNA"/>
</dbReference>
<accession>A0A1F4Y3F5</accession>
<keyword evidence="2" id="KW-0732">Signal</keyword>